<feature type="domain" description="Aminotransferase class V" evidence="11">
    <location>
        <begin position="5"/>
        <end position="366"/>
    </location>
</feature>
<name>A0A6L5YPR9_9FIRM</name>
<proteinExistence type="inferred from homology"/>
<dbReference type="GO" id="GO:0031071">
    <property type="term" value="F:cysteine desulfurase activity"/>
    <property type="evidence" value="ECO:0007669"/>
    <property type="project" value="UniProtKB-EC"/>
</dbReference>
<dbReference type="EMBL" id="VUNI01000006">
    <property type="protein sequence ID" value="MST74390.1"/>
    <property type="molecule type" value="Genomic_DNA"/>
</dbReference>
<dbReference type="Gene3D" id="3.90.1150.10">
    <property type="entry name" value="Aspartate Aminotransferase, domain 1"/>
    <property type="match status" value="1"/>
</dbReference>
<comment type="similarity">
    <text evidence="2">Belongs to the class-V pyridoxal-phosphate-dependent aminotransferase family. NifS/IscS subfamily.</text>
</comment>
<dbReference type="SUPFAM" id="SSF53383">
    <property type="entry name" value="PLP-dependent transferases"/>
    <property type="match status" value="1"/>
</dbReference>
<dbReference type="PIRSF" id="PIRSF005572">
    <property type="entry name" value="NifS"/>
    <property type="match status" value="1"/>
</dbReference>
<comment type="cofactor">
    <cofactor evidence="1 10">
        <name>pyridoxal 5'-phosphate</name>
        <dbReference type="ChEBI" id="CHEBI:597326"/>
    </cofactor>
</comment>
<dbReference type="InterPro" id="IPR000192">
    <property type="entry name" value="Aminotrans_V_dom"/>
</dbReference>
<dbReference type="PANTHER" id="PTHR11601">
    <property type="entry name" value="CYSTEINE DESULFURYLASE FAMILY MEMBER"/>
    <property type="match status" value="1"/>
</dbReference>
<evidence type="ECO:0000256" key="1">
    <source>
        <dbReference type="ARBA" id="ARBA00001933"/>
    </source>
</evidence>
<sequence>MSKQIYFDHAATTSVLPEVREAMQPYLTEKYGNMSTAYELGEEARSAVSHAREVIAHCIDARPEEIFFTSGGSESDNWAIKSIAGEYKSEGKHIITSAIEHHAVLNSCAYLEQLGYEVTYLEVDEKGLVSMEELEQAITPETTLITVMYGNNEIGTIEPVHEIGRIARYRKIPFHTDAVQAVGQIPISVRREPIDLMSASAHKFHGPKGVGFLYVHEGVKIPSFIHGGAQEKGKRAGTENVPGIVGMAEALRIAVLQMKRNRAREIRLRNYFMDRLLREFEQVRINGHPYQRLPGNINISFGGVDATSLLTLLQEDGICASAGSACSTGQTRISHVIEAIRVPDEYAVGTIRFTLGRENTRQEVDQTIRSLKKNLTILREDEAI</sequence>
<dbReference type="RefSeq" id="WP_154429361.1">
    <property type="nucleotide sequence ID" value="NZ_VUNI01000006.1"/>
</dbReference>
<dbReference type="InterPro" id="IPR015421">
    <property type="entry name" value="PyrdxlP-dep_Trfase_major"/>
</dbReference>
<dbReference type="InterPro" id="IPR015422">
    <property type="entry name" value="PyrdxlP-dep_Trfase_small"/>
</dbReference>
<dbReference type="InterPro" id="IPR020578">
    <property type="entry name" value="Aminotrans_V_PyrdxlP_BS"/>
</dbReference>
<dbReference type="Gene3D" id="1.10.260.50">
    <property type="match status" value="1"/>
</dbReference>
<dbReference type="Pfam" id="PF00266">
    <property type="entry name" value="Aminotran_5"/>
    <property type="match status" value="1"/>
</dbReference>
<evidence type="ECO:0000256" key="8">
    <source>
        <dbReference type="ARBA" id="ARBA00023014"/>
    </source>
</evidence>
<dbReference type="AlphaFoldDB" id="A0A6L5YPR9"/>
<keyword evidence="6" id="KW-0663">Pyridoxal phosphate</keyword>
<keyword evidence="4" id="KW-0808">Transferase</keyword>
<dbReference type="InterPro" id="IPR015424">
    <property type="entry name" value="PyrdxlP-dep_Trfase"/>
</dbReference>
<evidence type="ECO:0000313" key="12">
    <source>
        <dbReference type="EMBL" id="MST74390.1"/>
    </source>
</evidence>
<evidence type="ECO:0000256" key="7">
    <source>
        <dbReference type="ARBA" id="ARBA00023004"/>
    </source>
</evidence>
<dbReference type="Gene3D" id="3.40.640.10">
    <property type="entry name" value="Type I PLP-dependent aspartate aminotransferase-like (Major domain)"/>
    <property type="match status" value="1"/>
</dbReference>
<evidence type="ECO:0000256" key="4">
    <source>
        <dbReference type="ARBA" id="ARBA00022679"/>
    </source>
</evidence>
<keyword evidence="13" id="KW-1185">Reference proteome</keyword>
<evidence type="ECO:0000256" key="3">
    <source>
        <dbReference type="ARBA" id="ARBA00012239"/>
    </source>
</evidence>
<dbReference type="EC" id="2.8.1.7" evidence="3"/>
<evidence type="ECO:0000256" key="10">
    <source>
        <dbReference type="RuleBase" id="RU004504"/>
    </source>
</evidence>
<accession>A0A6L5YPR9</accession>
<dbReference type="NCBIfam" id="NF002806">
    <property type="entry name" value="PRK02948.1"/>
    <property type="match status" value="1"/>
</dbReference>
<organism evidence="12 13">
    <name type="scientific">Roseburia porci</name>
    <dbReference type="NCBI Taxonomy" id="2605790"/>
    <lineage>
        <taxon>Bacteria</taxon>
        <taxon>Bacillati</taxon>
        <taxon>Bacillota</taxon>
        <taxon>Clostridia</taxon>
        <taxon>Lachnospirales</taxon>
        <taxon>Lachnospiraceae</taxon>
        <taxon>Roseburia</taxon>
    </lineage>
</organism>
<keyword evidence="7" id="KW-0408">Iron</keyword>
<keyword evidence="5" id="KW-0479">Metal-binding</keyword>
<dbReference type="GO" id="GO:0046872">
    <property type="term" value="F:metal ion binding"/>
    <property type="evidence" value="ECO:0007669"/>
    <property type="project" value="UniProtKB-KW"/>
</dbReference>
<comment type="caution">
    <text evidence="12">The sequence shown here is derived from an EMBL/GenBank/DDBJ whole genome shotgun (WGS) entry which is preliminary data.</text>
</comment>
<dbReference type="PANTHER" id="PTHR11601:SF34">
    <property type="entry name" value="CYSTEINE DESULFURASE"/>
    <property type="match status" value="1"/>
</dbReference>
<dbReference type="InterPro" id="IPR016454">
    <property type="entry name" value="Cysteine_dSase"/>
</dbReference>
<evidence type="ECO:0000256" key="6">
    <source>
        <dbReference type="ARBA" id="ARBA00022898"/>
    </source>
</evidence>
<evidence type="ECO:0000313" key="13">
    <source>
        <dbReference type="Proteomes" id="UP000474024"/>
    </source>
</evidence>
<dbReference type="FunFam" id="3.40.640.10:FF:000084">
    <property type="entry name" value="IscS-like cysteine desulfurase"/>
    <property type="match status" value="1"/>
</dbReference>
<comment type="catalytic activity">
    <reaction evidence="9">
        <text>(sulfur carrier)-H + L-cysteine = (sulfur carrier)-SH + L-alanine</text>
        <dbReference type="Rhea" id="RHEA:43892"/>
        <dbReference type="Rhea" id="RHEA-COMP:14737"/>
        <dbReference type="Rhea" id="RHEA-COMP:14739"/>
        <dbReference type="ChEBI" id="CHEBI:29917"/>
        <dbReference type="ChEBI" id="CHEBI:35235"/>
        <dbReference type="ChEBI" id="CHEBI:57972"/>
        <dbReference type="ChEBI" id="CHEBI:64428"/>
        <dbReference type="EC" id="2.8.1.7"/>
    </reaction>
</comment>
<evidence type="ECO:0000259" key="11">
    <source>
        <dbReference type="Pfam" id="PF00266"/>
    </source>
</evidence>
<reference evidence="12 13" key="1">
    <citation type="submission" date="2019-08" db="EMBL/GenBank/DDBJ databases">
        <title>In-depth cultivation of the pig gut microbiome towards novel bacterial diversity and tailored functional studies.</title>
        <authorList>
            <person name="Wylensek D."/>
            <person name="Hitch T.C.A."/>
            <person name="Clavel T."/>
        </authorList>
    </citation>
    <scope>NUCLEOTIDE SEQUENCE [LARGE SCALE GENOMIC DNA]</scope>
    <source>
        <strain evidence="12 13">MUC/MUC-530-WT-4D</strain>
    </source>
</reference>
<evidence type="ECO:0000256" key="2">
    <source>
        <dbReference type="ARBA" id="ARBA00006490"/>
    </source>
</evidence>
<evidence type="ECO:0000256" key="9">
    <source>
        <dbReference type="ARBA" id="ARBA00050776"/>
    </source>
</evidence>
<keyword evidence="8" id="KW-0411">Iron-sulfur</keyword>
<dbReference type="Proteomes" id="UP000474024">
    <property type="component" value="Unassembled WGS sequence"/>
</dbReference>
<gene>
    <name evidence="12" type="ORF">FYJ75_04980</name>
</gene>
<dbReference type="GO" id="GO:0051536">
    <property type="term" value="F:iron-sulfur cluster binding"/>
    <property type="evidence" value="ECO:0007669"/>
    <property type="project" value="UniProtKB-KW"/>
</dbReference>
<evidence type="ECO:0000256" key="5">
    <source>
        <dbReference type="ARBA" id="ARBA00022723"/>
    </source>
</evidence>
<dbReference type="PROSITE" id="PS00595">
    <property type="entry name" value="AA_TRANSFER_CLASS_5"/>
    <property type="match status" value="1"/>
</dbReference>
<protein>
    <recommendedName>
        <fullName evidence="3">cysteine desulfurase</fullName>
        <ecNumber evidence="3">2.8.1.7</ecNumber>
    </recommendedName>
</protein>